<organism evidence="2 3">
    <name type="scientific">Eschrichtius robustus</name>
    <name type="common">California gray whale</name>
    <name type="synonym">Eschrichtius gibbosus</name>
    <dbReference type="NCBI Taxonomy" id="9764"/>
    <lineage>
        <taxon>Eukaryota</taxon>
        <taxon>Metazoa</taxon>
        <taxon>Chordata</taxon>
        <taxon>Craniata</taxon>
        <taxon>Vertebrata</taxon>
        <taxon>Euteleostomi</taxon>
        <taxon>Mammalia</taxon>
        <taxon>Eutheria</taxon>
        <taxon>Laurasiatheria</taxon>
        <taxon>Artiodactyla</taxon>
        <taxon>Whippomorpha</taxon>
        <taxon>Cetacea</taxon>
        <taxon>Mysticeti</taxon>
        <taxon>Eschrichtiidae</taxon>
        <taxon>Eschrichtius</taxon>
    </lineage>
</organism>
<keyword evidence="3" id="KW-1185">Reference proteome</keyword>
<sequence>MLLPFHRQWGVPSARRRIAMAARGGVATAGEGLRYAEDSPPPTKRSDTDIDRRLVSLPALLPFSRSKLPEPTR</sequence>
<accession>A0AB34H3F0</accession>
<comment type="caution">
    <text evidence="2">The sequence shown here is derived from an EMBL/GenBank/DDBJ whole genome shotgun (WGS) entry which is preliminary data.</text>
</comment>
<name>A0AB34H3F0_ESCRO</name>
<dbReference type="EMBL" id="JAIQCJ010002014">
    <property type="protein sequence ID" value="KAJ8785435.1"/>
    <property type="molecule type" value="Genomic_DNA"/>
</dbReference>
<evidence type="ECO:0000313" key="3">
    <source>
        <dbReference type="Proteomes" id="UP001159641"/>
    </source>
</evidence>
<proteinExistence type="predicted"/>
<evidence type="ECO:0000313" key="2">
    <source>
        <dbReference type="EMBL" id="KAJ8785435.1"/>
    </source>
</evidence>
<dbReference type="AlphaFoldDB" id="A0AB34H3F0"/>
<dbReference type="Proteomes" id="UP001159641">
    <property type="component" value="Unassembled WGS sequence"/>
</dbReference>
<reference evidence="2 3" key="1">
    <citation type="submission" date="2022-11" db="EMBL/GenBank/DDBJ databases">
        <title>Whole genome sequence of Eschrichtius robustus ER-17-0199.</title>
        <authorList>
            <person name="Bruniche-Olsen A."/>
            <person name="Black A.N."/>
            <person name="Fields C.J."/>
            <person name="Walden K."/>
            <person name="Dewoody J.A."/>
        </authorList>
    </citation>
    <scope>NUCLEOTIDE SEQUENCE [LARGE SCALE GENOMIC DNA]</scope>
    <source>
        <strain evidence="2">ER-17-0199</strain>
        <tissue evidence="2">Blubber</tissue>
    </source>
</reference>
<evidence type="ECO:0000256" key="1">
    <source>
        <dbReference type="SAM" id="MobiDB-lite"/>
    </source>
</evidence>
<gene>
    <name evidence="2" type="ORF">J1605_007032</name>
</gene>
<feature type="region of interest" description="Disordered" evidence="1">
    <location>
        <begin position="29"/>
        <end position="51"/>
    </location>
</feature>
<protein>
    <submittedName>
        <fullName evidence="2">Uncharacterized protein</fullName>
    </submittedName>
</protein>